<protein>
    <submittedName>
        <fullName evidence="1">Uncharacterized protein</fullName>
    </submittedName>
</protein>
<evidence type="ECO:0000313" key="1">
    <source>
        <dbReference type="EMBL" id="MPM80212.1"/>
    </source>
</evidence>
<sequence>MLDARQILHLRLRRDLRLPFVPEIQPGDLGRVPRGDVTLRDVQSLPHLHLHHRVGEGDDQARVLRLLHFNVLKVPAQQLGIELLDGREILNGVTLQVKLCER</sequence>
<accession>A0A645CU46</accession>
<proteinExistence type="predicted"/>
<name>A0A645CU46_9ZZZZ</name>
<comment type="caution">
    <text evidence="1">The sequence shown here is derived from an EMBL/GenBank/DDBJ whole genome shotgun (WGS) entry which is preliminary data.</text>
</comment>
<organism evidence="1">
    <name type="scientific">bioreactor metagenome</name>
    <dbReference type="NCBI Taxonomy" id="1076179"/>
    <lineage>
        <taxon>unclassified sequences</taxon>
        <taxon>metagenomes</taxon>
        <taxon>ecological metagenomes</taxon>
    </lineage>
</organism>
<dbReference type="EMBL" id="VSSQ01029900">
    <property type="protein sequence ID" value="MPM80212.1"/>
    <property type="molecule type" value="Genomic_DNA"/>
</dbReference>
<reference evidence="1" key="1">
    <citation type="submission" date="2019-08" db="EMBL/GenBank/DDBJ databases">
        <authorList>
            <person name="Kucharzyk K."/>
            <person name="Murdoch R.W."/>
            <person name="Higgins S."/>
            <person name="Loffler F."/>
        </authorList>
    </citation>
    <scope>NUCLEOTIDE SEQUENCE</scope>
</reference>
<gene>
    <name evidence="1" type="ORF">SDC9_127259</name>
</gene>
<dbReference type="AlphaFoldDB" id="A0A645CU46"/>